<evidence type="ECO:0000313" key="2">
    <source>
        <dbReference type="Proteomes" id="UP000033423"/>
    </source>
</evidence>
<dbReference type="PANTHER" id="PTHR12993:SF11">
    <property type="entry name" value="N-ACETYLGLUCOSAMINYL-PHOSPHATIDYLINOSITOL DE-N-ACETYLASE"/>
    <property type="match status" value="1"/>
</dbReference>
<sequence>MKQRVLVVAPHPDDETLGCGGTLLKHKTRGDDIFCLFITNVFVCDGYSEETVACRQSEIETVVKTYGIEKTLKLDLPASKLDTVALVNLVGSIREIFMAVKPSVVYIPGRNDIHSDHTITFAASVSALKSFRCPFVRRVLMYETISETEFAPPLSCSGFTPNSFSDISEYLEQKIAIMKIYNNELCEHPFPRSVNNIRALATFRGATAGVTYAESFMLLRETW</sequence>
<keyword evidence="2" id="KW-1185">Reference proteome</keyword>
<dbReference type="PANTHER" id="PTHR12993">
    <property type="entry name" value="N-ACETYLGLUCOSAMINYL-PHOSPHATIDYLINOSITOL DE-N-ACETYLASE-RELATED"/>
    <property type="match status" value="1"/>
</dbReference>
<organism evidence="1 2">
    <name type="scientific">Candidatus Magnetobacterium bavaricum</name>
    <dbReference type="NCBI Taxonomy" id="29290"/>
    <lineage>
        <taxon>Bacteria</taxon>
        <taxon>Pseudomonadati</taxon>
        <taxon>Nitrospirota</taxon>
        <taxon>Thermodesulfovibrionia</taxon>
        <taxon>Thermodesulfovibrionales</taxon>
        <taxon>Candidatus Magnetobacteriaceae</taxon>
        <taxon>Candidatus Magnetobacterium</taxon>
    </lineage>
</organism>
<dbReference type="PATRIC" id="fig|29290.4.peg.8567"/>
<proteinExistence type="predicted"/>
<dbReference type="GO" id="GO:0016811">
    <property type="term" value="F:hydrolase activity, acting on carbon-nitrogen (but not peptide) bonds, in linear amides"/>
    <property type="evidence" value="ECO:0007669"/>
    <property type="project" value="TreeGrafter"/>
</dbReference>
<protein>
    <submittedName>
        <fullName evidence="1">N-acetylglucosaminylphosphatidylinositol deacetylase</fullName>
    </submittedName>
</protein>
<dbReference type="Gene3D" id="3.40.50.10320">
    <property type="entry name" value="LmbE-like"/>
    <property type="match status" value="1"/>
</dbReference>
<name>A0A0F3GHE0_9BACT</name>
<gene>
    <name evidence="1" type="ORF">MBAV_006492</name>
</gene>
<dbReference type="InterPro" id="IPR003737">
    <property type="entry name" value="GlcNAc_PI_deacetylase-related"/>
</dbReference>
<dbReference type="InterPro" id="IPR024078">
    <property type="entry name" value="LmbE-like_dom_sf"/>
</dbReference>
<dbReference type="Pfam" id="PF02585">
    <property type="entry name" value="PIG-L"/>
    <property type="match status" value="1"/>
</dbReference>
<dbReference type="AlphaFoldDB" id="A0A0F3GHE0"/>
<accession>A0A0F3GHE0</accession>
<dbReference type="Proteomes" id="UP000033423">
    <property type="component" value="Unassembled WGS sequence"/>
</dbReference>
<comment type="caution">
    <text evidence="1">The sequence shown here is derived from an EMBL/GenBank/DDBJ whole genome shotgun (WGS) entry which is preliminary data.</text>
</comment>
<reference evidence="1 2" key="1">
    <citation type="submission" date="2015-02" db="EMBL/GenBank/DDBJ databases">
        <title>Single-cell genomics of uncultivated deep-branching MTB reveals a conserved set of magnetosome genes.</title>
        <authorList>
            <person name="Kolinko S."/>
            <person name="Richter M."/>
            <person name="Glockner F.O."/>
            <person name="Brachmann A."/>
            <person name="Schuler D."/>
        </authorList>
    </citation>
    <scope>NUCLEOTIDE SEQUENCE [LARGE SCALE GENOMIC DNA]</scope>
    <source>
        <strain evidence="1">TM-1</strain>
    </source>
</reference>
<evidence type="ECO:0000313" key="1">
    <source>
        <dbReference type="EMBL" id="KJU81359.1"/>
    </source>
</evidence>
<dbReference type="EMBL" id="LACI01002732">
    <property type="protein sequence ID" value="KJU81359.1"/>
    <property type="molecule type" value="Genomic_DNA"/>
</dbReference>
<dbReference type="SUPFAM" id="SSF102588">
    <property type="entry name" value="LmbE-like"/>
    <property type="match status" value="1"/>
</dbReference>